<dbReference type="PANTHER" id="PTHR23117">
    <property type="entry name" value="GUANYLATE KINASE-RELATED"/>
    <property type="match status" value="1"/>
</dbReference>
<dbReference type="KEGG" id="gtt:GUITHDRAFT_165635"/>
<name>L1ILR9_GUITC</name>
<dbReference type="HOGENOM" id="CLU_881220_0_0_1"/>
<feature type="domain" description="Guanylate kinase-like" evidence="6">
    <location>
        <begin position="81"/>
        <end position="267"/>
    </location>
</feature>
<evidence type="ECO:0000256" key="1">
    <source>
        <dbReference type="ARBA" id="ARBA00004229"/>
    </source>
</evidence>
<evidence type="ECO:0000313" key="9">
    <source>
        <dbReference type="Proteomes" id="UP000011087"/>
    </source>
</evidence>
<keyword evidence="9" id="KW-1185">Reference proteome</keyword>
<dbReference type="GO" id="GO:0009507">
    <property type="term" value="C:chloroplast"/>
    <property type="evidence" value="ECO:0007669"/>
    <property type="project" value="UniProtKB-SubCell"/>
</dbReference>
<evidence type="ECO:0000256" key="4">
    <source>
        <dbReference type="ARBA" id="ARBA00022777"/>
    </source>
</evidence>
<dbReference type="AlphaFoldDB" id="L1ILR9"/>
<evidence type="ECO:0000256" key="2">
    <source>
        <dbReference type="ARBA" id="ARBA00005790"/>
    </source>
</evidence>
<feature type="compositionally biased region" description="Basic residues" evidence="5">
    <location>
        <begin position="293"/>
        <end position="304"/>
    </location>
</feature>
<dbReference type="InterPro" id="IPR008145">
    <property type="entry name" value="GK/Ca_channel_bsu"/>
</dbReference>
<evidence type="ECO:0000313" key="7">
    <source>
        <dbReference type="EMBL" id="EKX36819.1"/>
    </source>
</evidence>
<reference evidence="9" key="2">
    <citation type="submission" date="2012-11" db="EMBL/GenBank/DDBJ databases">
        <authorList>
            <person name="Kuo A."/>
            <person name="Curtis B.A."/>
            <person name="Tanifuji G."/>
            <person name="Burki F."/>
            <person name="Gruber A."/>
            <person name="Irimia M."/>
            <person name="Maruyama S."/>
            <person name="Arias M.C."/>
            <person name="Ball S.G."/>
            <person name="Gile G.H."/>
            <person name="Hirakawa Y."/>
            <person name="Hopkins J.F."/>
            <person name="Rensing S.A."/>
            <person name="Schmutz J."/>
            <person name="Symeonidi A."/>
            <person name="Elias M."/>
            <person name="Eveleigh R.J."/>
            <person name="Herman E.K."/>
            <person name="Klute M.J."/>
            <person name="Nakayama T."/>
            <person name="Obornik M."/>
            <person name="Reyes-Prieto A."/>
            <person name="Armbrust E.V."/>
            <person name="Aves S.J."/>
            <person name="Beiko R.G."/>
            <person name="Coutinho P."/>
            <person name="Dacks J.B."/>
            <person name="Durnford D.G."/>
            <person name="Fast N.M."/>
            <person name="Green B.R."/>
            <person name="Grisdale C."/>
            <person name="Hempe F."/>
            <person name="Henrissat B."/>
            <person name="Hoppner M.P."/>
            <person name="Ishida K.-I."/>
            <person name="Kim E."/>
            <person name="Koreny L."/>
            <person name="Kroth P.G."/>
            <person name="Liu Y."/>
            <person name="Malik S.-B."/>
            <person name="Maier U.G."/>
            <person name="McRose D."/>
            <person name="Mock T."/>
            <person name="Neilson J.A."/>
            <person name="Onodera N.T."/>
            <person name="Poole A.M."/>
            <person name="Pritham E.J."/>
            <person name="Richards T.A."/>
            <person name="Rocap G."/>
            <person name="Roy S.W."/>
            <person name="Sarai C."/>
            <person name="Schaack S."/>
            <person name="Shirato S."/>
            <person name="Slamovits C.H."/>
            <person name="Spencer D.F."/>
            <person name="Suzuki S."/>
            <person name="Worden A.Z."/>
            <person name="Zauner S."/>
            <person name="Barry K."/>
            <person name="Bell C."/>
            <person name="Bharti A.K."/>
            <person name="Crow J.A."/>
            <person name="Grimwood J."/>
            <person name="Kramer R."/>
            <person name="Lindquist E."/>
            <person name="Lucas S."/>
            <person name="Salamov A."/>
            <person name="McFadden G.I."/>
            <person name="Lane C.E."/>
            <person name="Keeling P.J."/>
            <person name="Gray M.W."/>
            <person name="Grigoriev I.V."/>
            <person name="Archibald J.M."/>
        </authorList>
    </citation>
    <scope>NUCLEOTIDE SEQUENCE</scope>
    <source>
        <strain evidence="9">CCMP2712</strain>
    </source>
</reference>
<dbReference type="GO" id="GO:0005829">
    <property type="term" value="C:cytosol"/>
    <property type="evidence" value="ECO:0007669"/>
    <property type="project" value="TreeGrafter"/>
</dbReference>
<evidence type="ECO:0000256" key="3">
    <source>
        <dbReference type="ARBA" id="ARBA00022679"/>
    </source>
</evidence>
<dbReference type="CDD" id="cd22973">
    <property type="entry name" value="DD_CATIP"/>
    <property type="match status" value="1"/>
</dbReference>
<dbReference type="SUPFAM" id="SSF47391">
    <property type="entry name" value="Dimerization-anchoring domain of cAMP-dependent PK regulatory subunit"/>
    <property type="match status" value="1"/>
</dbReference>
<comment type="similarity">
    <text evidence="2">Belongs to the guanylate kinase family.</text>
</comment>
<evidence type="ECO:0000313" key="8">
    <source>
        <dbReference type="EnsemblProtists" id="EKX36819"/>
    </source>
</evidence>
<dbReference type="InterPro" id="IPR027417">
    <property type="entry name" value="P-loop_NTPase"/>
</dbReference>
<feature type="region of interest" description="Disordered" evidence="5">
    <location>
        <begin position="287"/>
        <end position="316"/>
    </location>
</feature>
<dbReference type="GeneID" id="17293544"/>
<protein>
    <recommendedName>
        <fullName evidence="6">Guanylate kinase-like domain-containing protein</fullName>
    </recommendedName>
</protein>
<dbReference type="PANTHER" id="PTHR23117:SF13">
    <property type="entry name" value="GUANYLATE KINASE"/>
    <property type="match status" value="1"/>
</dbReference>
<dbReference type="Pfam" id="PF02197">
    <property type="entry name" value="RIIa"/>
    <property type="match status" value="1"/>
</dbReference>
<dbReference type="RefSeq" id="XP_005823799.1">
    <property type="nucleotide sequence ID" value="XM_005823742.1"/>
</dbReference>
<evidence type="ECO:0000259" key="6">
    <source>
        <dbReference type="PROSITE" id="PS50052"/>
    </source>
</evidence>
<dbReference type="InterPro" id="IPR047501">
    <property type="entry name" value="DD_CATIP"/>
</dbReference>
<reference evidence="7 9" key="1">
    <citation type="journal article" date="2012" name="Nature">
        <title>Algal genomes reveal evolutionary mosaicism and the fate of nucleomorphs.</title>
        <authorList>
            <consortium name="DOE Joint Genome Institute"/>
            <person name="Curtis B.A."/>
            <person name="Tanifuji G."/>
            <person name="Burki F."/>
            <person name="Gruber A."/>
            <person name="Irimia M."/>
            <person name="Maruyama S."/>
            <person name="Arias M.C."/>
            <person name="Ball S.G."/>
            <person name="Gile G.H."/>
            <person name="Hirakawa Y."/>
            <person name="Hopkins J.F."/>
            <person name="Kuo A."/>
            <person name="Rensing S.A."/>
            <person name="Schmutz J."/>
            <person name="Symeonidi A."/>
            <person name="Elias M."/>
            <person name="Eveleigh R.J."/>
            <person name="Herman E.K."/>
            <person name="Klute M.J."/>
            <person name="Nakayama T."/>
            <person name="Obornik M."/>
            <person name="Reyes-Prieto A."/>
            <person name="Armbrust E.V."/>
            <person name="Aves S.J."/>
            <person name="Beiko R.G."/>
            <person name="Coutinho P."/>
            <person name="Dacks J.B."/>
            <person name="Durnford D.G."/>
            <person name="Fast N.M."/>
            <person name="Green B.R."/>
            <person name="Grisdale C.J."/>
            <person name="Hempel F."/>
            <person name="Henrissat B."/>
            <person name="Hoppner M.P."/>
            <person name="Ishida K."/>
            <person name="Kim E."/>
            <person name="Koreny L."/>
            <person name="Kroth P.G."/>
            <person name="Liu Y."/>
            <person name="Malik S.B."/>
            <person name="Maier U.G."/>
            <person name="McRose D."/>
            <person name="Mock T."/>
            <person name="Neilson J.A."/>
            <person name="Onodera N.T."/>
            <person name="Poole A.M."/>
            <person name="Pritham E.J."/>
            <person name="Richards T.A."/>
            <person name="Rocap G."/>
            <person name="Roy S.W."/>
            <person name="Sarai C."/>
            <person name="Schaack S."/>
            <person name="Shirato S."/>
            <person name="Slamovits C.H."/>
            <person name="Spencer D.F."/>
            <person name="Suzuki S."/>
            <person name="Worden A.Z."/>
            <person name="Zauner S."/>
            <person name="Barry K."/>
            <person name="Bell C."/>
            <person name="Bharti A.K."/>
            <person name="Crow J.A."/>
            <person name="Grimwood J."/>
            <person name="Kramer R."/>
            <person name="Lindquist E."/>
            <person name="Lucas S."/>
            <person name="Salamov A."/>
            <person name="McFadden G.I."/>
            <person name="Lane C.E."/>
            <person name="Keeling P.J."/>
            <person name="Gray M.W."/>
            <person name="Grigoriev I.V."/>
            <person name="Archibald J.M."/>
        </authorList>
    </citation>
    <scope>NUCLEOTIDE SEQUENCE</scope>
    <source>
        <strain evidence="7 9">CCMP2712</strain>
    </source>
</reference>
<dbReference type="SUPFAM" id="SSF52540">
    <property type="entry name" value="P-loop containing nucleoside triphosphate hydrolases"/>
    <property type="match status" value="1"/>
</dbReference>
<comment type="subcellular location">
    <subcellularLocation>
        <location evidence="1">Plastid</location>
        <location evidence="1">Chloroplast</location>
    </subcellularLocation>
</comment>
<feature type="compositionally biased region" description="Basic and acidic residues" evidence="5">
    <location>
        <begin position="305"/>
        <end position="316"/>
    </location>
</feature>
<dbReference type="InterPro" id="IPR008144">
    <property type="entry name" value="Guanylate_kin-like_dom"/>
</dbReference>
<accession>L1ILR9</accession>
<dbReference type="Gene3D" id="3.40.50.300">
    <property type="entry name" value="P-loop containing nucleotide triphosphate hydrolases"/>
    <property type="match status" value="1"/>
</dbReference>
<dbReference type="OrthoDB" id="6334211at2759"/>
<evidence type="ECO:0000256" key="5">
    <source>
        <dbReference type="SAM" id="MobiDB-lite"/>
    </source>
</evidence>
<dbReference type="Gene3D" id="1.20.890.10">
    <property type="entry name" value="cAMP-dependent protein kinase regulatory subunit, dimerization-anchoring domain"/>
    <property type="match status" value="1"/>
</dbReference>
<dbReference type="PaxDb" id="55529-EKX36819"/>
<dbReference type="EnsemblProtists" id="EKX36819">
    <property type="protein sequence ID" value="EKX36819"/>
    <property type="gene ID" value="GUITHDRAFT_165635"/>
</dbReference>
<gene>
    <name evidence="7" type="ORF">GUITHDRAFT_165635</name>
</gene>
<organism evidence="7">
    <name type="scientific">Guillardia theta (strain CCMP2712)</name>
    <name type="common">Cryptophyte</name>
    <dbReference type="NCBI Taxonomy" id="905079"/>
    <lineage>
        <taxon>Eukaryota</taxon>
        <taxon>Cryptophyceae</taxon>
        <taxon>Pyrenomonadales</taxon>
        <taxon>Geminigeraceae</taxon>
        <taxon>Guillardia</taxon>
    </lineage>
</organism>
<dbReference type="InterPro" id="IPR003117">
    <property type="entry name" value="cAMP_dep_PK_reg_su_I/II_a/b"/>
</dbReference>
<dbReference type="SMART" id="SM00072">
    <property type="entry name" value="GuKc"/>
    <property type="match status" value="1"/>
</dbReference>
<dbReference type="GO" id="GO:0004385">
    <property type="term" value="F:GMP kinase activity"/>
    <property type="evidence" value="ECO:0007669"/>
    <property type="project" value="TreeGrafter"/>
</dbReference>
<dbReference type="PROSITE" id="PS50052">
    <property type="entry name" value="GUANYLATE_KINASE_2"/>
    <property type="match status" value="1"/>
</dbReference>
<dbReference type="EMBL" id="JH993067">
    <property type="protein sequence ID" value="EKX36819.1"/>
    <property type="molecule type" value="Genomic_DNA"/>
</dbReference>
<dbReference type="STRING" id="905079.L1ILR9"/>
<keyword evidence="4" id="KW-0418">Kinase</keyword>
<keyword evidence="3" id="KW-0808">Transferase</keyword>
<reference evidence="8" key="3">
    <citation type="submission" date="2015-06" db="UniProtKB">
        <authorList>
            <consortium name="EnsemblProtists"/>
        </authorList>
    </citation>
    <scope>IDENTIFICATION</scope>
</reference>
<dbReference type="Pfam" id="PF00625">
    <property type="entry name" value="Guanylate_kin"/>
    <property type="match status" value="1"/>
</dbReference>
<dbReference type="Proteomes" id="UP000011087">
    <property type="component" value="Unassembled WGS sequence"/>
</dbReference>
<proteinExistence type="inferred from homology"/>
<sequence>MEGFNLEEQAAIRDRSGELSDQYRKYLADHPELTQIMHDFLVNVLVNKPEDCFQFCNEYFESFKGGDGSGDAVDGWGYARARPLLLVGPPESGKRGLARDMVKAHIDKFGVLVAFTDRELKEKEKEGVDFQTMDRGSFSIAAGADEFIVEQEIGESHYGWKHSNLESIFETGRCALIPCPYSCFSSFRTALAGKFMPRCVLIKPEVEALKRRQQEKGLSNEEIEKRANETMNMYAEIEKKVGLFEKEFVVEYDQTSISRKSAEQIVEWTLSIDWELKLDKDLSHAATKIQGQARRRRDARRVKKLKEESKSKESSE</sequence>